<dbReference type="Proteomes" id="UP000199385">
    <property type="component" value="Chromosome I"/>
</dbReference>
<sequence>MAAELTGRVRPRPACAAPAPSSTLCRTSVRRLLAAALLALLTVAGCAPTPARTAGPPTPAAVSPIDVLFLTMMAAHTEQTLQIVRVGLDRGSDPELRRLIAAVDVTEADELATMRGWLREAGPSAAAAAARHDHAGHSDAAAGLARLRAAPAGQADAVLLDVLGTHQRQAADLARAQVRAATSERVRELAGRIERSRTAEVRLMATLGRT</sequence>
<dbReference type="PANTHER" id="PTHR36933:SF1">
    <property type="entry name" value="SLL0788 PROTEIN"/>
    <property type="match status" value="1"/>
</dbReference>
<dbReference type="RefSeq" id="WP_407940416.1">
    <property type="nucleotide sequence ID" value="NZ_LT594323.1"/>
</dbReference>
<dbReference type="Gene3D" id="1.20.1260.10">
    <property type="match status" value="1"/>
</dbReference>
<dbReference type="Pfam" id="PF03713">
    <property type="entry name" value="DUF305"/>
    <property type="match status" value="1"/>
</dbReference>
<accession>A0A1A8ZCV4</accession>
<proteinExistence type="predicted"/>
<dbReference type="InterPro" id="IPR012347">
    <property type="entry name" value="Ferritin-like"/>
</dbReference>
<protein>
    <submittedName>
        <fullName evidence="2">Uncharacterized conserved protein, DUF305 family</fullName>
    </submittedName>
</protein>
<dbReference type="PATRIC" id="fig|261654.4.peg.1787"/>
<reference evidence="3" key="1">
    <citation type="submission" date="2016-06" db="EMBL/GenBank/DDBJ databases">
        <authorList>
            <person name="Varghese N."/>
            <person name="Submissions Spin"/>
        </authorList>
    </citation>
    <scope>NUCLEOTIDE SEQUENCE [LARGE SCALE GENOMIC DNA]</scope>
    <source>
        <strain evidence="3">DSM 44815</strain>
    </source>
</reference>
<name>A0A1A8ZCV4_9ACTN</name>
<feature type="domain" description="DUF305" evidence="1">
    <location>
        <begin position="66"/>
        <end position="206"/>
    </location>
</feature>
<dbReference type="STRING" id="261654.GA0070611_1761"/>
<dbReference type="AlphaFoldDB" id="A0A1A8ZCV4"/>
<keyword evidence="3" id="KW-1185">Reference proteome</keyword>
<gene>
    <name evidence="2" type="ORF">GA0070611_1761</name>
</gene>
<dbReference type="InterPro" id="IPR005183">
    <property type="entry name" value="DUF305_CopM-like"/>
</dbReference>
<dbReference type="PANTHER" id="PTHR36933">
    <property type="entry name" value="SLL0788 PROTEIN"/>
    <property type="match status" value="1"/>
</dbReference>
<organism evidence="2 3">
    <name type="scientific">Micromonospora auratinigra</name>
    <dbReference type="NCBI Taxonomy" id="261654"/>
    <lineage>
        <taxon>Bacteria</taxon>
        <taxon>Bacillati</taxon>
        <taxon>Actinomycetota</taxon>
        <taxon>Actinomycetes</taxon>
        <taxon>Micromonosporales</taxon>
        <taxon>Micromonosporaceae</taxon>
        <taxon>Micromonospora</taxon>
    </lineage>
</organism>
<evidence type="ECO:0000313" key="3">
    <source>
        <dbReference type="Proteomes" id="UP000199385"/>
    </source>
</evidence>
<evidence type="ECO:0000259" key="1">
    <source>
        <dbReference type="Pfam" id="PF03713"/>
    </source>
</evidence>
<evidence type="ECO:0000313" key="2">
    <source>
        <dbReference type="EMBL" id="SBT41833.1"/>
    </source>
</evidence>
<dbReference type="EMBL" id="LT594323">
    <property type="protein sequence ID" value="SBT41833.1"/>
    <property type="molecule type" value="Genomic_DNA"/>
</dbReference>